<dbReference type="InterPro" id="IPR025246">
    <property type="entry name" value="IS30-like_HTH"/>
</dbReference>
<dbReference type="GO" id="GO:0005829">
    <property type="term" value="C:cytosol"/>
    <property type="evidence" value="ECO:0007669"/>
    <property type="project" value="TreeGrafter"/>
</dbReference>
<protein>
    <submittedName>
        <fullName evidence="2">IS30 family transposase</fullName>
    </submittedName>
</protein>
<dbReference type="PANTHER" id="PTHR10948:SF23">
    <property type="entry name" value="TRANSPOSASE INSI FOR INSERTION SEQUENCE ELEMENT IS30A-RELATED"/>
    <property type="match status" value="1"/>
</dbReference>
<dbReference type="PANTHER" id="PTHR10948">
    <property type="entry name" value="TRANSPOSASE"/>
    <property type="match status" value="1"/>
</dbReference>
<dbReference type="InterPro" id="IPR051917">
    <property type="entry name" value="Transposase-Integrase"/>
</dbReference>
<sequence length="209" mass="23964">MSRRPKIYYSDSQKALMWKCWQRGESLHKIARLFDRHHSSVRRILAETGGIRPVSRCRAERVLTLAGHEEISRGLMAGQSIRAVASCLNRAPSTISREVRRYGGKNSYRAGRADQRAWDCARRSKASKLTRHRVLARLVAAKLQQQWAPEQIAGWLKRTYPGNEALRLGDLRHVRSMGFRCLVGCIFQEVSGFDSWRRASCHWSCGCPR</sequence>
<name>A0A370WSB1_9GAMM</name>
<dbReference type="GO" id="GO:0032196">
    <property type="term" value="P:transposition"/>
    <property type="evidence" value="ECO:0007669"/>
    <property type="project" value="TreeGrafter"/>
</dbReference>
<feature type="domain" description="Transposase IS30-like HTH" evidence="1">
    <location>
        <begin position="63"/>
        <end position="101"/>
    </location>
</feature>
<reference evidence="2 3" key="1">
    <citation type="submission" date="2018-07" db="EMBL/GenBank/DDBJ databases">
        <title>Dyella monticola sp. nov. and Dyella psychrodurans sp. nov. isolated from monsoon evergreen broad-leaved forest soil of Dinghu Mountain, China.</title>
        <authorList>
            <person name="Gao Z."/>
            <person name="Qiu L."/>
        </authorList>
    </citation>
    <scope>NUCLEOTIDE SEQUENCE [LARGE SCALE GENOMIC DNA]</scope>
    <source>
        <strain evidence="2 3">4G-K06</strain>
    </source>
</reference>
<dbReference type="Pfam" id="PF13936">
    <property type="entry name" value="HTH_38"/>
    <property type="match status" value="1"/>
</dbReference>
<dbReference type="GO" id="GO:0004803">
    <property type="term" value="F:transposase activity"/>
    <property type="evidence" value="ECO:0007669"/>
    <property type="project" value="TreeGrafter"/>
</dbReference>
<evidence type="ECO:0000313" key="3">
    <source>
        <dbReference type="Proteomes" id="UP000254258"/>
    </source>
</evidence>
<proteinExistence type="predicted"/>
<evidence type="ECO:0000259" key="1">
    <source>
        <dbReference type="Pfam" id="PF13936"/>
    </source>
</evidence>
<keyword evidence="3" id="KW-1185">Reference proteome</keyword>
<dbReference type="Proteomes" id="UP000254258">
    <property type="component" value="Unassembled WGS sequence"/>
</dbReference>
<dbReference type="AlphaFoldDB" id="A0A370WSB1"/>
<organism evidence="2 3">
    <name type="scientific">Dyella monticola</name>
    <dbReference type="NCBI Taxonomy" id="1927958"/>
    <lineage>
        <taxon>Bacteria</taxon>
        <taxon>Pseudomonadati</taxon>
        <taxon>Pseudomonadota</taxon>
        <taxon>Gammaproteobacteria</taxon>
        <taxon>Lysobacterales</taxon>
        <taxon>Rhodanobacteraceae</taxon>
        <taxon>Dyella</taxon>
    </lineage>
</organism>
<dbReference type="OrthoDB" id="9803231at2"/>
<dbReference type="EMBL" id="QRBE01000020">
    <property type="protein sequence ID" value="RDS78896.1"/>
    <property type="molecule type" value="Genomic_DNA"/>
</dbReference>
<gene>
    <name evidence="2" type="ORF">DWU98_20465</name>
</gene>
<evidence type="ECO:0000313" key="2">
    <source>
        <dbReference type="EMBL" id="RDS78896.1"/>
    </source>
</evidence>
<comment type="caution">
    <text evidence="2">The sequence shown here is derived from an EMBL/GenBank/DDBJ whole genome shotgun (WGS) entry which is preliminary data.</text>
</comment>
<accession>A0A370WSB1</accession>